<dbReference type="RefSeq" id="WP_053253058.1">
    <property type="nucleotide sequence ID" value="NZ_LGAP01000047.1"/>
</dbReference>
<dbReference type="AlphaFoldDB" id="A0A0L8BDT8"/>
<dbReference type="EMBL" id="LGAP01000047">
    <property type="protein sequence ID" value="KOF12856.1"/>
    <property type="molecule type" value="Genomic_DNA"/>
</dbReference>
<dbReference type="InterPro" id="IPR009962">
    <property type="entry name" value="DUF1488"/>
</dbReference>
<evidence type="ECO:0008006" key="3">
    <source>
        <dbReference type="Google" id="ProtNLM"/>
    </source>
</evidence>
<sequence length="87" mass="9708">MPLSFPNQSRSFDDTRNAVRFLGHDGMFEVPFYVEAEALARGAPTRTTEAACLLAFDAARNKIYEVAKAAYAQGRRTIYVLTAADFR</sequence>
<protein>
    <recommendedName>
        <fullName evidence="3">DUF1488 domain-containing protein</fullName>
    </recommendedName>
</protein>
<dbReference type="OrthoDB" id="7360668at2"/>
<organism evidence="1 2">
    <name type="scientific">Ensifer adhaerens</name>
    <name type="common">Sinorhizobium morelense</name>
    <dbReference type="NCBI Taxonomy" id="106592"/>
    <lineage>
        <taxon>Bacteria</taxon>
        <taxon>Pseudomonadati</taxon>
        <taxon>Pseudomonadota</taxon>
        <taxon>Alphaproteobacteria</taxon>
        <taxon>Hyphomicrobiales</taxon>
        <taxon>Rhizobiaceae</taxon>
        <taxon>Sinorhizobium/Ensifer group</taxon>
        <taxon>Ensifer</taxon>
    </lineage>
</organism>
<evidence type="ECO:0000313" key="1">
    <source>
        <dbReference type="EMBL" id="KOF12856.1"/>
    </source>
</evidence>
<proteinExistence type="predicted"/>
<dbReference type="Proteomes" id="UP000037425">
    <property type="component" value="Unassembled WGS sequence"/>
</dbReference>
<accession>A0A0L8BDT8</accession>
<comment type="caution">
    <text evidence="1">The sequence shown here is derived from an EMBL/GenBank/DDBJ whole genome shotgun (WGS) entry which is preliminary data.</text>
</comment>
<gene>
    <name evidence="1" type="ORF">AC244_33135</name>
</gene>
<evidence type="ECO:0000313" key="2">
    <source>
        <dbReference type="Proteomes" id="UP000037425"/>
    </source>
</evidence>
<name>A0A0L8BDT8_ENSAD</name>
<dbReference type="Pfam" id="PF07369">
    <property type="entry name" value="DUF1488"/>
    <property type="match status" value="1"/>
</dbReference>
<reference evidence="2" key="1">
    <citation type="submission" date="2015-07" db="EMBL/GenBank/DDBJ databases">
        <title>Whole genome sequence of an Ensifer adhaerens strain isolated from a cave pool in the Wind Cave National Park.</title>
        <authorList>
            <person name="Eng W.W.H."/>
            <person name="Gan H.M."/>
            <person name="Barton H.A."/>
            <person name="Savka M.A."/>
        </authorList>
    </citation>
    <scope>NUCLEOTIDE SEQUENCE [LARGE SCALE GENOMIC DNA]</scope>
    <source>
        <strain evidence="2">SD006</strain>
    </source>
</reference>
<dbReference type="PATRIC" id="fig|106592.7.peg.6111"/>